<reference evidence="2 3" key="1">
    <citation type="submission" date="2019-03" db="EMBL/GenBank/DDBJ databases">
        <title>Dyadobacter AR-3-6 sp. nov., isolated from arctic soil.</title>
        <authorList>
            <person name="Chaudhary D.K."/>
        </authorList>
    </citation>
    <scope>NUCLEOTIDE SEQUENCE [LARGE SCALE GENOMIC DNA]</scope>
    <source>
        <strain evidence="2 3">AR-3-6</strain>
    </source>
</reference>
<evidence type="ECO:0000313" key="2">
    <source>
        <dbReference type="EMBL" id="TDE16426.1"/>
    </source>
</evidence>
<dbReference type="AlphaFoldDB" id="A0A4R5DQ06"/>
<protein>
    <recommendedName>
        <fullName evidence="4">Chromate transporter</fullName>
    </recommendedName>
</protein>
<organism evidence="2 3">
    <name type="scientific">Dyadobacter psychrotolerans</name>
    <dbReference type="NCBI Taxonomy" id="2541721"/>
    <lineage>
        <taxon>Bacteria</taxon>
        <taxon>Pseudomonadati</taxon>
        <taxon>Bacteroidota</taxon>
        <taxon>Cytophagia</taxon>
        <taxon>Cytophagales</taxon>
        <taxon>Spirosomataceae</taxon>
        <taxon>Dyadobacter</taxon>
    </lineage>
</organism>
<accession>A0A4R5DQ06</accession>
<keyword evidence="1" id="KW-0472">Membrane</keyword>
<keyword evidence="1" id="KW-1133">Transmembrane helix</keyword>
<evidence type="ECO:0008006" key="4">
    <source>
        <dbReference type="Google" id="ProtNLM"/>
    </source>
</evidence>
<feature type="transmembrane region" description="Helical" evidence="1">
    <location>
        <begin position="73"/>
        <end position="92"/>
    </location>
</feature>
<keyword evidence="1" id="KW-0812">Transmembrane</keyword>
<gene>
    <name evidence="2" type="ORF">E0F88_09300</name>
</gene>
<evidence type="ECO:0000256" key="1">
    <source>
        <dbReference type="SAM" id="Phobius"/>
    </source>
</evidence>
<sequence>MEPKLILEKELEPIFLEKFPEFPENVKEVIAQYGPYVLLVLSIIGLLGLLTAFGLGGAAIGIGAAAYGGGFNFYIGITISIITLVLYLMAFSPLRARKRAGWNLIYYALLISLLGNLIQLNILGVIIGGIVGFWVLFQIRSKYIL</sequence>
<dbReference type="RefSeq" id="WP_131957960.1">
    <property type="nucleotide sequence ID" value="NZ_SMFL01000003.1"/>
</dbReference>
<evidence type="ECO:0000313" key="3">
    <source>
        <dbReference type="Proteomes" id="UP000294850"/>
    </source>
</evidence>
<dbReference type="Proteomes" id="UP000294850">
    <property type="component" value="Unassembled WGS sequence"/>
</dbReference>
<proteinExistence type="predicted"/>
<feature type="transmembrane region" description="Helical" evidence="1">
    <location>
        <begin position="36"/>
        <end position="67"/>
    </location>
</feature>
<comment type="caution">
    <text evidence="2">The sequence shown here is derived from an EMBL/GenBank/DDBJ whole genome shotgun (WGS) entry which is preliminary data.</text>
</comment>
<keyword evidence="3" id="KW-1185">Reference proteome</keyword>
<dbReference type="EMBL" id="SMFL01000003">
    <property type="protein sequence ID" value="TDE16426.1"/>
    <property type="molecule type" value="Genomic_DNA"/>
</dbReference>
<feature type="transmembrane region" description="Helical" evidence="1">
    <location>
        <begin position="104"/>
        <end position="137"/>
    </location>
</feature>
<name>A0A4R5DQ06_9BACT</name>